<gene>
    <name evidence="2" type="ORF">Rin_00010700</name>
</gene>
<evidence type="ECO:0000313" key="3">
    <source>
        <dbReference type="Proteomes" id="UP000004116"/>
    </source>
</evidence>
<sequence>MSAPLSITSLSYQHSPSSDSPNPVVALNVVVVNKSNLHFKNFSHYENPLNPLDDFVKQAIKLPGGNSSVDDPVPSDYLQASAHLVIWKEHIWKEHSGIQALIKTNPRLKLQKVAPAASIASHLQAMIDCQPENAEDVAMVANANKKKLTPLAAHHGREPIVCHHDVNCDGETDIISQNNQLASLINRAHMLIRKKEAAIAERLCSTLDFILSRTRRLIEPWWKYRPQSKKIALWILSLLALLIAHELYLQYWQQIIVPEIFIWPLENNEVNPPSSNLFDTKPLLIFK</sequence>
<proteinExistence type="predicted"/>
<feature type="region of interest" description="Disordered" evidence="1">
    <location>
        <begin position="1"/>
        <end position="21"/>
    </location>
</feature>
<evidence type="ECO:0000313" key="2">
    <source>
        <dbReference type="EMBL" id="EGY28972.1"/>
    </source>
</evidence>
<name>G2GZ55_9ENTR</name>
<comment type="caution">
    <text evidence="2">The sequence shown here is derived from an EMBL/GenBank/DDBJ whole genome shotgun (WGS) entry which is preliminary data.</text>
</comment>
<feature type="compositionally biased region" description="Polar residues" evidence="1">
    <location>
        <begin position="1"/>
        <end position="19"/>
    </location>
</feature>
<reference evidence="2 3" key="1">
    <citation type="journal article" date="2012" name="Genome Res.">
        <title>Genomic basis of endosymbiont-conferred protection against an insect parasitoid.</title>
        <authorList>
            <person name="Hansen A.K."/>
            <person name="Vorburger C."/>
            <person name="Moran N.A."/>
        </authorList>
    </citation>
    <scope>NUCLEOTIDE SEQUENCE [LARGE SCALE GENOMIC DNA]</scope>
    <source>
        <strain evidence="3">R5.15</strain>
    </source>
</reference>
<accession>G2GZ55</accession>
<dbReference type="Proteomes" id="UP000004116">
    <property type="component" value="Unassembled WGS sequence"/>
</dbReference>
<evidence type="ECO:0000256" key="1">
    <source>
        <dbReference type="SAM" id="MobiDB-lite"/>
    </source>
</evidence>
<keyword evidence="3" id="KW-1185">Reference proteome</keyword>
<protein>
    <submittedName>
        <fullName evidence="2">Uncharacterized protein</fullName>
    </submittedName>
</protein>
<dbReference type="RefSeq" id="WP_006706744.1">
    <property type="nucleotide sequence ID" value="NZ_AGCA01000271.1"/>
</dbReference>
<dbReference type="AlphaFoldDB" id="G2GZ55"/>
<dbReference type="EMBL" id="AGCA01000271">
    <property type="protein sequence ID" value="EGY28972.1"/>
    <property type="molecule type" value="Genomic_DNA"/>
</dbReference>
<organism evidence="2 3">
    <name type="scientific">Candidatus Regiella insecticola 5.15</name>
    <dbReference type="NCBI Taxonomy" id="1005043"/>
    <lineage>
        <taxon>Bacteria</taxon>
        <taxon>Pseudomonadati</taxon>
        <taxon>Pseudomonadota</taxon>
        <taxon>Gammaproteobacteria</taxon>
        <taxon>Enterobacterales</taxon>
        <taxon>Enterobacteriaceae</taxon>
        <taxon>aphid secondary symbionts</taxon>
        <taxon>Candidatus Regiella</taxon>
    </lineage>
</organism>